<dbReference type="EMBL" id="PGOL01002047">
    <property type="protein sequence ID" value="PKI51079.1"/>
    <property type="molecule type" value="Genomic_DNA"/>
</dbReference>
<organism evidence="1 2">
    <name type="scientific">Punica granatum</name>
    <name type="common">Pomegranate</name>
    <dbReference type="NCBI Taxonomy" id="22663"/>
    <lineage>
        <taxon>Eukaryota</taxon>
        <taxon>Viridiplantae</taxon>
        <taxon>Streptophyta</taxon>
        <taxon>Embryophyta</taxon>
        <taxon>Tracheophyta</taxon>
        <taxon>Spermatophyta</taxon>
        <taxon>Magnoliopsida</taxon>
        <taxon>eudicotyledons</taxon>
        <taxon>Gunneridae</taxon>
        <taxon>Pentapetalae</taxon>
        <taxon>rosids</taxon>
        <taxon>malvids</taxon>
        <taxon>Myrtales</taxon>
        <taxon>Lythraceae</taxon>
        <taxon>Punica</taxon>
    </lineage>
</organism>
<gene>
    <name evidence="1" type="ORF">CRG98_028508</name>
</gene>
<protein>
    <submittedName>
        <fullName evidence="1">Uncharacterized protein</fullName>
    </submittedName>
</protein>
<sequence>MASYHLEDDLGKCPVYEVRRVQEQNGPENEQEETVTGVPLIGFSCNSEYTGVYEVYEPCSPNTVLPFVLELTRNFFVVET</sequence>
<accession>A0A2I0J4C7</accession>
<name>A0A2I0J4C7_PUNGR</name>
<comment type="caution">
    <text evidence="1">The sequence shown here is derived from an EMBL/GenBank/DDBJ whole genome shotgun (WGS) entry which is preliminary data.</text>
</comment>
<dbReference type="Proteomes" id="UP000233551">
    <property type="component" value="Unassembled WGS sequence"/>
</dbReference>
<dbReference type="AlphaFoldDB" id="A0A2I0J4C7"/>
<keyword evidence="2" id="KW-1185">Reference proteome</keyword>
<evidence type="ECO:0000313" key="1">
    <source>
        <dbReference type="EMBL" id="PKI51079.1"/>
    </source>
</evidence>
<proteinExistence type="predicted"/>
<evidence type="ECO:0000313" key="2">
    <source>
        <dbReference type="Proteomes" id="UP000233551"/>
    </source>
</evidence>
<reference evidence="1 2" key="1">
    <citation type="submission" date="2017-11" db="EMBL/GenBank/DDBJ databases">
        <title>De-novo sequencing of pomegranate (Punica granatum L.) genome.</title>
        <authorList>
            <person name="Akparov Z."/>
            <person name="Amiraslanov A."/>
            <person name="Hajiyeva S."/>
            <person name="Abbasov M."/>
            <person name="Kaur K."/>
            <person name="Hamwieh A."/>
            <person name="Solovyev V."/>
            <person name="Salamov A."/>
            <person name="Braich B."/>
            <person name="Kosarev P."/>
            <person name="Mahmoud A."/>
            <person name="Hajiyev E."/>
            <person name="Babayeva S."/>
            <person name="Izzatullayeva V."/>
            <person name="Mammadov A."/>
            <person name="Mammadov A."/>
            <person name="Sharifova S."/>
            <person name="Ojaghi J."/>
            <person name="Eynullazada K."/>
            <person name="Bayramov B."/>
            <person name="Abdulazimova A."/>
            <person name="Shahmuradov I."/>
        </authorList>
    </citation>
    <scope>NUCLEOTIDE SEQUENCE [LARGE SCALE GENOMIC DNA]</scope>
    <source>
        <strain evidence="2">cv. AG2017</strain>
        <tissue evidence="1">Leaf</tissue>
    </source>
</reference>